<dbReference type="InterPro" id="IPR001878">
    <property type="entry name" value="Znf_CCHC"/>
</dbReference>
<feature type="domain" description="CCHC-type" evidence="3">
    <location>
        <begin position="206"/>
        <end position="221"/>
    </location>
</feature>
<keyword evidence="1" id="KW-0863">Zinc-finger</keyword>
<dbReference type="SUPFAM" id="SSF57756">
    <property type="entry name" value="Retrovirus zinc finger-like domains"/>
    <property type="match status" value="1"/>
</dbReference>
<keyword evidence="5" id="KW-1185">Reference proteome</keyword>
<keyword evidence="1" id="KW-0862">Zinc</keyword>
<gene>
    <name evidence="4" type="ORF">KY290_013682</name>
</gene>
<accession>A0ABQ7VMF2</accession>
<evidence type="ECO:0000313" key="5">
    <source>
        <dbReference type="Proteomes" id="UP000826656"/>
    </source>
</evidence>
<reference evidence="4 5" key="1">
    <citation type="journal article" date="2021" name="bioRxiv">
        <title>Chromosome-scale and haplotype-resolved genome assembly of a tetraploid potato cultivar.</title>
        <authorList>
            <person name="Sun H."/>
            <person name="Jiao W.-B."/>
            <person name="Krause K."/>
            <person name="Campoy J.A."/>
            <person name="Goel M."/>
            <person name="Folz-Donahue K."/>
            <person name="Kukat C."/>
            <person name="Huettel B."/>
            <person name="Schneeberger K."/>
        </authorList>
    </citation>
    <scope>NUCLEOTIDE SEQUENCE [LARGE SCALE GENOMIC DNA]</scope>
    <source>
        <strain evidence="4">SolTubOtavaFocal</strain>
        <tissue evidence="4">Leaves</tissue>
    </source>
</reference>
<keyword evidence="2" id="KW-0175">Coiled coil</keyword>
<protein>
    <recommendedName>
        <fullName evidence="3">CCHC-type domain-containing protein</fullName>
    </recommendedName>
</protein>
<keyword evidence="1" id="KW-0479">Metal-binding</keyword>
<dbReference type="Proteomes" id="UP000826656">
    <property type="component" value="Unassembled WGS sequence"/>
</dbReference>
<sequence>MAVKDEENVFNSMFSLMAKSDDEDDKDEVTLFDLKSDLDTLSIRRLRKLAAVLIDSIDELTTENFLLSENLNRSEDEKTTLTSQLSEMNVRLSILESEIHQTEEGPGTSKSGKRKLNSFELNLEESLKISESKLVAALERNSQLAKDLSKVKEELNQSLKWTDSSMILSKLANQKFNSGKGLGCQKIEPPYNPYSKYVSVSDNLLCTHCGRNGHLKRNCESLRKTKENQVLFCKADRKKVPGPRYRFSKNTLPPWTRRFLIKPLDSFRELHLKWIPKANK</sequence>
<feature type="coiled-coil region" evidence="2">
    <location>
        <begin position="43"/>
        <end position="91"/>
    </location>
</feature>
<dbReference type="EMBL" id="JAIVGD010000011">
    <property type="protein sequence ID" value="KAH0769701.1"/>
    <property type="molecule type" value="Genomic_DNA"/>
</dbReference>
<comment type="caution">
    <text evidence="4">The sequence shown here is derived from an EMBL/GenBank/DDBJ whole genome shotgun (WGS) entry which is preliminary data.</text>
</comment>
<dbReference type="InterPro" id="IPR036875">
    <property type="entry name" value="Znf_CCHC_sf"/>
</dbReference>
<evidence type="ECO:0000259" key="3">
    <source>
        <dbReference type="PROSITE" id="PS50158"/>
    </source>
</evidence>
<dbReference type="PROSITE" id="PS50158">
    <property type="entry name" value="ZF_CCHC"/>
    <property type="match status" value="1"/>
</dbReference>
<evidence type="ECO:0000313" key="4">
    <source>
        <dbReference type="EMBL" id="KAH0769701.1"/>
    </source>
</evidence>
<proteinExistence type="predicted"/>
<evidence type="ECO:0000256" key="2">
    <source>
        <dbReference type="SAM" id="Coils"/>
    </source>
</evidence>
<organism evidence="4 5">
    <name type="scientific">Solanum tuberosum</name>
    <name type="common">Potato</name>
    <dbReference type="NCBI Taxonomy" id="4113"/>
    <lineage>
        <taxon>Eukaryota</taxon>
        <taxon>Viridiplantae</taxon>
        <taxon>Streptophyta</taxon>
        <taxon>Embryophyta</taxon>
        <taxon>Tracheophyta</taxon>
        <taxon>Spermatophyta</taxon>
        <taxon>Magnoliopsida</taxon>
        <taxon>eudicotyledons</taxon>
        <taxon>Gunneridae</taxon>
        <taxon>Pentapetalae</taxon>
        <taxon>asterids</taxon>
        <taxon>lamiids</taxon>
        <taxon>Solanales</taxon>
        <taxon>Solanaceae</taxon>
        <taxon>Solanoideae</taxon>
        <taxon>Solaneae</taxon>
        <taxon>Solanum</taxon>
    </lineage>
</organism>
<evidence type="ECO:0000256" key="1">
    <source>
        <dbReference type="PROSITE-ProRule" id="PRU00047"/>
    </source>
</evidence>
<name>A0ABQ7VMF2_SOLTU</name>